<dbReference type="EMBL" id="JAPDRQ010000047">
    <property type="protein sequence ID" value="KAJ9658756.1"/>
    <property type="molecule type" value="Genomic_DNA"/>
</dbReference>
<sequence>MKFSRALYLLAVVLTGNAGLAATVSSNDAGPCPLLGPDFPTAKSPSNTTAIKTAIKAFQQTINTALTNASSPLALDPKGTTFSFEAWSIHEQDPLYTYHYDAIDLSNPAQGAKKVQSDTVYRLGSLSKLLTVYTFLATAGEKYWTQPITNFIPELEAYDAQHAAAHDAVDYFSWSDITIGTLASQLSGIQKDPILSAPVYSALTPIPGLPRPISVPTNATGLECDTYSYLPCTRSTYINSITSTHPVFVPGFSPVYSDMAYSLLAFALENITNTSFPEIFQKNFITALNLTSTSYNAPKDLSNAIIPVNDSVAVFTPSLSYLQPGGGFYSSLADVSAIGRSILSSTLLPPRLTHTWLKPSSFLSGANSAVGAPWEIYQPAPGVTNKTTWMYTKSGDLGAYSTYLVLFPDYDAGFTLLCAGYNASKVSRLVADIAATSFAPAFEAAAREAAEQTLVGEYMGTFPNAAGNGTDAFEVMLAVDNGPGLSITNYTVNGVDMRAAFAALSRLTKDQIQLRLYPSELTSTANGQTKQGFRMIRYTPSSMASTPQGAVFSSPRCQEWFNVGGYTSRTGYGAGGGLDEFTIVTGANGQIEGLEVKTWGRVLGKAK</sequence>
<proteinExistence type="predicted"/>
<name>A0ACC3ABC7_9EURO</name>
<evidence type="ECO:0000313" key="2">
    <source>
        <dbReference type="Proteomes" id="UP001172386"/>
    </source>
</evidence>
<gene>
    <name evidence="1" type="ORF">H2198_003502</name>
</gene>
<dbReference type="Proteomes" id="UP001172386">
    <property type="component" value="Unassembled WGS sequence"/>
</dbReference>
<comment type="caution">
    <text evidence="1">The sequence shown here is derived from an EMBL/GenBank/DDBJ whole genome shotgun (WGS) entry which is preliminary data.</text>
</comment>
<protein>
    <submittedName>
        <fullName evidence="1">Uncharacterized protein</fullName>
    </submittedName>
</protein>
<reference evidence="1" key="1">
    <citation type="submission" date="2022-10" db="EMBL/GenBank/DDBJ databases">
        <title>Culturing micro-colonial fungi from biological soil crusts in the Mojave desert and describing Neophaeococcomyces mojavensis, and introducing the new genera and species Taxawa tesnikishii.</title>
        <authorList>
            <person name="Kurbessoian T."/>
            <person name="Stajich J.E."/>
        </authorList>
    </citation>
    <scope>NUCLEOTIDE SEQUENCE</scope>
    <source>
        <strain evidence="1">JES_112</strain>
    </source>
</reference>
<organism evidence="1 2">
    <name type="scientific">Neophaeococcomyces mojaviensis</name>
    <dbReference type="NCBI Taxonomy" id="3383035"/>
    <lineage>
        <taxon>Eukaryota</taxon>
        <taxon>Fungi</taxon>
        <taxon>Dikarya</taxon>
        <taxon>Ascomycota</taxon>
        <taxon>Pezizomycotina</taxon>
        <taxon>Eurotiomycetes</taxon>
        <taxon>Chaetothyriomycetidae</taxon>
        <taxon>Chaetothyriales</taxon>
        <taxon>Chaetothyriales incertae sedis</taxon>
        <taxon>Neophaeococcomyces</taxon>
    </lineage>
</organism>
<accession>A0ACC3ABC7</accession>
<evidence type="ECO:0000313" key="1">
    <source>
        <dbReference type="EMBL" id="KAJ9658756.1"/>
    </source>
</evidence>
<keyword evidence="2" id="KW-1185">Reference proteome</keyword>